<evidence type="ECO:0000313" key="2">
    <source>
        <dbReference type="EMBL" id="QIU97493.1"/>
    </source>
</evidence>
<evidence type="ECO:0000313" key="3">
    <source>
        <dbReference type="Proteomes" id="UP000501780"/>
    </source>
</evidence>
<dbReference type="EMBL" id="CP050831">
    <property type="protein sequence ID" value="QIU97493.1"/>
    <property type="molecule type" value="Genomic_DNA"/>
</dbReference>
<proteinExistence type="predicted"/>
<reference evidence="2 3" key="1">
    <citation type="submission" date="2020-03" db="EMBL/GenBank/DDBJ databases">
        <title>Genomic analysis of Bacteroides faecium CBA7301.</title>
        <authorList>
            <person name="Kim J."/>
            <person name="Roh S.W."/>
        </authorList>
    </citation>
    <scope>NUCLEOTIDE SEQUENCE [LARGE SCALE GENOMIC DNA]</scope>
    <source>
        <strain evidence="2 3">CBA7301</strain>
    </source>
</reference>
<evidence type="ECO:0008006" key="4">
    <source>
        <dbReference type="Google" id="ProtNLM"/>
    </source>
</evidence>
<feature type="coiled-coil region" evidence="1">
    <location>
        <begin position="129"/>
        <end position="156"/>
    </location>
</feature>
<keyword evidence="3" id="KW-1185">Reference proteome</keyword>
<sequence>MDFEIGSNEIPITASEGISNIPHNKTLIVEKLTAEAPVSPETVTGLTDLKQVFDYFSPNIDIEFENEEGQPVKENLKFKNVADFSIHKMTLQSGFLRSLKTQKDFNDYLIKQLRSNKVLQRVLNDQESRQVFLSVLQELRKEIKESQNNITNSENDYGKDR</sequence>
<protein>
    <recommendedName>
        <fullName evidence="4">Type VI secretion system contractile sheath small subunit</fullName>
    </recommendedName>
</protein>
<gene>
    <name evidence="2" type="ORF">BacF7301_12100</name>
</gene>
<organism evidence="2 3">
    <name type="scientific">Bacteroides faecium</name>
    <dbReference type="NCBI Taxonomy" id="2715212"/>
    <lineage>
        <taxon>Bacteria</taxon>
        <taxon>Pseudomonadati</taxon>
        <taxon>Bacteroidota</taxon>
        <taxon>Bacteroidia</taxon>
        <taxon>Bacteroidales</taxon>
        <taxon>Bacteroidaceae</taxon>
        <taxon>Bacteroides</taxon>
    </lineage>
</organism>
<accession>A0A6H0KWI0</accession>
<evidence type="ECO:0000256" key="1">
    <source>
        <dbReference type="SAM" id="Coils"/>
    </source>
</evidence>
<dbReference type="AlphaFoldDB" id="A0A6H0KWI0"/>
<name>A0A6H0KWI0_9BACE</name>
<dbReference type="KEGG" id="bfc:BacF7301_12100"/>
<keyword evidence="1" id="KW-0175">Coiled coil</keyword>
<dbReference type="Proteomes" id="UP000501780">
    <property type="component" value="Chromosome"/>
</dbReference>